<keyword evidence="2" id="KW-0540">Nuclease</keyword>
<feature type="domain" description="Imm-5-like" evidence="1">
    <location>
        <begin position="16"/>
        <end position="146"/>
    </location>
</feature>
<dbReference type="AlphaFoldDB" id="A0A849CDD8"/>
<organism evidence="2 3">
    <name type="scientific">Nocardia uniformis</name>
    <dbReference type="NCBI Taxonomy" id="53432"/>
    <lineage>
        <taxon>Bacteria</taxon>
        <taxon>Bacillati</taxon>
        <taxon>Actinomycetota</taxon>
        <taxon>Actinomycetes</taxon>
        <taxon>Mycobacteriales</taxon>
        <taxon>Nocardiaceae</taxon>
        <taxon>Nocardia</taxon>
    </lineage>
</organism>
<comment type="caution">
    <text evidence="2">The sequence shown here is derived from an EMBL/GenBank/DDBJ whole genome shotgun (WGS) entry which is preliminary data.</text>
</comment>
<evidence type="ECO:0000313" key="3">
    <source>
        <dbReference type="Proteomes" id="UP000586827"/>
    </source>
</evidence>
<protein>
    <submittedName>
        <fullName evidence="2">Exonuclease SbcC</fullName>
    </submittedName>
</protein>
<evidence type="ECO:0000259" key="1">
    <source>
        <dbReference type="Pfam" id="PF21805"/>
    </source>
</evidence>
<dbReference type="EMBL" id="JABELX010000009">
    <property type="protein sequence ID" value="NNH73149.1"/>
    <property type="molecule type" value="Genomic_DNA"/>
</dbReference>
<keyword evidence="3" id="KW-1185">Reference proteome</keyword>
<dbReference type="Pfam" id="PF21805">
    <property type="entry name" value="Imm5_like"/>
    <property type="match status" value="1"/>
</dbReference>
<evidence type="ECO:0000313" key="2">
    <source>
        <dbReference type="EMBL" id="NNH73149.1"/>
    </source>
</evidence>
<keyword evidence="2" id="KW-0378">Hydrolase</keyword>
<accession>A0A849CDD8</accession>
<reference evidence="2 3" key="1">
    <citation type="submission" date="2020-05" db="EMBL/GenBank/DDBJ databases">
        <title>MicrobeNet Type strains.</title>
        <authorList>
            <person name="Nicholson A.C."/>
        </authorList>
    </citation>
    <scope>NUCLEOTIDE SEQUENCE [LARGE SCALE GENOMIC DNA]</scope>
    <source>
        <strain evidence="2 3">JCM 3224</strain>
    </source>
</reference>
<gene>
    <name evidence="2" type="ORF">HLB23_25355</name>
</gene>
<dbReference type="Proteomes" id="UP000586827">
    <property type="component" value="Unassembled WGS sequence"/>
</dbReference>
<dbReference type="GO" id="GO:0004527">
    <property type="term" value="F:exonuclease activity"/>
    <property type="evidence" value="ECO:0007669"/>
    <property type="project" value="UniProtKB-KW"/>
</dbReference>
<name>A0A849CDD8_9NOCA</name>
<proteinExistence type="predicted"/>
<keyword evidence="2" id="KW-0269">Exonuclease</keyword>
<dbReference type="InterPro" id="IPR048667">
    <property type="entry name" value="Imm5-like"/>
</dbReference>
<sequence>MNMADDNLTIELSMAELRAITRYAVACAEPTVPIFERERSDDHRPRAAIAAARAFADGGERTKVIRDAAWAAQRAYQQTRDAGQDAASDVARAAGAAASAAYLHPLAKATQVWHILGSAVYAARAAELDAAGDRAVGTEYIEKARDLADPVVVSVLTRYPAASGGRGRVGELLRELDTSLRQRPGSEQQGR</sequence>